<keyword evidence="4" id="KW-1185">Reference proteome</keyword>
<evidence type="ECO:0000256" key="1">
    <source>
        <dbReference type="SAM" id="Coils"/>
    </source>
</evidence>
<dbReference type="EMBL" id="LT598453">
    <property type="protein sequence ID" value="SCV04538.1"/>
    <property type="molecule type" value="Genomic_DNA"/>
</dbReference>
<feature type="compositionally biased region" description="Basic and acidic residues" evidence="2">
    <location>
        <begin position="432"/>
        <end position="441"/>
    </location>
</feature>
<protein>
    <submittedName>
        <fullName evidence="3">LANO_0G10814g1_1</fullName>
    </submittedName>
</protein>
<sequence length="505" mass="56615">MEYVDPIISHFKDQENISKETLAELIKEQQGKESRAKKNVGPSHKLHIRDKNLSNCEKALSIFTDLLKLTFLIQKSWDLQALCKSVLVRFDIQTSGYSGQEPKLDHAETFYRELALKTITRCGKLSEAIEKLSLDSQAIRDYLQEQSEYDAASCISDSACLLLEMWFLCGKTMQSLKRNVAALFIKAKLLLIDCELEVMKSLASEDGYGSLEETVTSYRLFIKVLLQQIQDADTNHDQTLFEECLQVFLDVESMFNAMNINCLLYETQHAPQESQITQSAKSNIVQEASELRDISQFVDDTVNAEVHSDENEFADLLPKELGTIKERRMSETSSLSVSLMMEKTSLKRELPNLLQAFNNAKRLEQELENARATKSSPQENSLLNLSMRAPTSSLSSSMISPSSSVLMSSLPRFGSELSSSMYSKSSSMGLEDDSKVKEDSLMKSTNSASDLRLIPPDPHPASGKNDKLLRLSSIQKLPSSYRQTTNVQGFGSNVLNNLYGLGNKN</sequence>
<organism evidence="3 4">
    <name type="scientific">Lachancea nothofagi CBS 11611</name>
    <dbReference type="NCBI Taxonomy" id="1266666"/>
    <lineage>
        <taxon>Eukaryota</taxon>
        <taxon>Fungi</taxon>
        <taxon>Dikarya</taxon>
        <taxon>Ascomycota</taxon>
        <taxon>Saccharomycotina</taxon>
        <taxon>Saccharomycetes</taxon>
        <taxon>Saccharomycetales</taxon>
        <taxon>Saccharomycetaceae</taxon>
        <taxon>Lachancea</taxon>
    </lineage>
</organism>
<accession>A0A1G4KJD0</accession>
<dbReference type="OrthoDB" id="4021219at2759"/>
<reference evidence="4" key="1">
    <citation type="submission" date="2016-03" db="EMBL/GenBank/DDBJ databases">
        <authorList>
            <person name="Devillers Hugo."/>
        </authorList>
    </citation>
    <scope>NUCLEOTIDE SEQUENCE [LARGE SCALE GENOMIC DNA]</scope>
</reference>
<dbReference type="AlphaFoldDB" id="A0A1G4KJD0"/>
<feature type="coiled-coil region" evidence="1">
    <location>
        <begin position="353"/>
        <end position="380"/>
    </location>
</feature>
<evidence type="ECO:0000313" key="3">
    <source>
        <dbReference type="EMBL" id="SCV04538.1"/>
    </source>
</evidence>
<proteinExistence type="predicted"/>
<gene>
    <name evidence="3" type="ORF">LANO_0G10814G</name>
</gene>
<feature type="region of interest" description="Disordered" evidence="2">
    <location>
        <begin position="421"/>
        <end position="465"/>
    </location>
</feature>
<name>A0A1G4KJD0_9SACH</name>
<evidence type="ECO:0000256" key="2">
    <source>
        <dbReference type="SAM" id="MobiDB-lite"/>
    </source>
</evidence>
<keyword evidence="1" id="KW-0175">Coiled coil</keyword>
<evidence type="ECO:0000313" key="4">
    <source>
        <dbReference type="Proteomes" id="UP000189911"/>
    </source>
</evidence>
<dbReference type="Proteomes" id="UP000189911">
    <property type="component" value="Chromosome G"/>
</dbReference>